<evidence type="ECO:0000256" key="1">
    <source>
        <dbReference type="SAM" id="MobiDB-lite"/>
    </source>
</evidence>
<gene>
    <name evidence="2" type="ORF">RF11_12174</name>
</gene>
<reference evidence="2 3" key="1">
    <citation type="journal article" date="2014" name="Genome Biol. Evol.">
        <title>The genome of the myxosporean Thelohanellus kitauei shows adaptations to nutrient acquisition within its fish host.</title>
        <authorList>
            <person name="Yang Y."/>
            <person name="Xiong J."/>
            <person name="Zhou Z."/>
            <person name="Huo F."/>
            <person name="Miao W."/>
            <person name="Ran C."/>
            <person name="Liu Y."/>
            <person name="Zhang J."/>
            <person name="Feng J."/>
            <person name="Wang M."/>
            <person name="Wang M."/>
            <person name="Wang L."/>
            <person name="Yao B."/>
        </authorList>
    </citation>
    <scope>NUCLEOTIDE SEQUENCE [LARGE SCALE GENOMIC DNA]</scope>
    <source>
        <strain evidence="2">Wuqing</strain>
    </source>
</reference>
<dbReference type="Proteomes" id="UP000031668">
    <property type="component" value="Unassembled WGS sequence"/>
</dbReference>
<name>A0A0C2MF09_THEKT</name>
<keyword evidence="3" id="KW-1185">Reference proteome</keyword>
<comment type="caution">
    <text evidence="2">The sequence shown here is derived from an EMBL/GenBank/DDBJ whole genome shotgun (WGS) entry which is preliminary data.</text>
</comment>
<proteinExistence type="predicted"/>
<dbReference type="EMBL" id="JWZT01004836">
    <property type="protein sequence ID" value="KII62969.1"/>
    <property type="molecule type" value="Genomic_DNA"/>
</dbReference>
<feature type="compositionally biased region" description="Basic and acidic residues" evidence="1">
    <location>
        <begin position="57"/>
        <end position="71"/>
    </location>
</feature>
<accession>A0A0C2MF09</accession>
<feature type="compositionally biased region" description="Basic and acidic residues" evidence="1">
    <location>
        <begin position="16"/>
        <end position="28"/>
    </location>
</feature>
<dbReference type="AlphaFoldDB" id="A0A0C2MF09"/>
<protein>
    <submittedName>
        <fullName evidence="2">Uncharacterized protein</fullName>
    </submittedName>
</protein>
<evidence type="ECO:0000313" key="2">
    <source>
        <dbReference type="EMBL" id="KII62969.1"/>
    </source>
</evidence>
<sequence>MRCLWKLSAFFATRSSEDQNKDLTESINDKTPTNPKETAYSKTSETKRAKTPTKKPVSSDKKSPKLSDSHRIQLVTKKSQPDHHISNLEYNYGKIDPKEYDPSKENYHHIKDACWHSNEP</sequence>
<evidence type="ECO:0000313" key="3">
    <source>
        <dbReference type="Proteomes" id="UP000031668"/>
    </source>
</evidence>
<organism evidence="2 3">
    <name type="scientific">Thelohanellus kitauei</name>
    <name type="common">Myxosporean</name>
    <dbReference type="NCBI Taxonomy" id="669202"/>
    <lineage>
        <taxon>Eukaryota</taxon>
        <taxon>Metazoa</taxon>
        <taxon>Cnidaria</taxon>
        <taxon>Myxozoa</taxon>
        <taxon>Myxosporea</taxon>
        <taxon>Bivalvulida</taxon>
        <taxon>Platysporina</taxon>
        <taxon>Myxobolidae</taxon>
        <taxon>Thelohanellus</taxon>
    </lineage>
</organism>
<dbReference type="OrthoDB" id="206088at2759"/>
<feature type="compositionally biased region" description="Polar residues" evidence="1">
    <location>
        <begin position="29"/>
        <end position="43"/>
    </location>
</feature>
<feature type="region of interest" description="Disordered" evidence="1">
    <location>
        <begin position="16"/>
        <end position="87"/>
    </location>
</feature>